<dbReference type="InterPro" id="IPR054015">
    <property type="entry name" value="ExsA-like_N"/>
</dbReference>
<dbReference type="SUPFAM" id="SSF46689">
    <property type="entry name" value="Homeodomain-like"/>
    <property type="match status" value="2"/>
</dbReference>
<dbReference type="InterPro" id="IPR020449">
    <property type="entry name" value="Tscrpt_reg_AraC-type_HTH"/>
</dbReference>
<dbReference type="PRINTS" id="PR00032">
    <property type="entry name" value="HTHARAC"/>
</dbReference>
<dbReference type="SMART" id="SM00342">
    <property type="entry name" value="HTH_ARAC"/>
    <property type="match status" value="1"/>
</dbReference>
<dbReference type="Proteomes" id="UP000831390">
    <property type="component" value="Chromosome"/>
</dbReference>
<evidence type="ECO:0000313" key="6">
    <source>
        <dbReference type="Proteomes" id="UP000831390"/>
    </source>
</evidence>
<dbReference type="RefSeq" id="WP_243518110.1">
    <property type="nucleotide sequence ID" value="NZ_CP094534.1"/>
</dbReference>
<name>A0ABY4BG78_9BACT</name>
<keyword evidence="2" id="KW-0238">DNA-binding</keyword>
<dbReference type="PANTHER" id="PTHR46796">
    <property type="entry name" value="HTH-TYPE TRANSCRIPTIONAL ACTIVATOR RHAS-RELATED"/>
    <property type="match status" value="1"/>
</dbReference>
<reference evidence="5 6" key="1">
    <citation type="submission" date="2022-03" db="EMBL/GenBank/DDBJ databases">
        <title>Hymenobactersp. isolated from the air.</title>
        <authorList>
            <person name="Won M."/>
            <person name="Kwon S.-W."/>
        </authorList>
    </citation>
    <scope>NUCLEOTIDE SEQUENCE [LARGE SCALE GENOMIC DNA]</scope>
    <source>
        <strain evidence="5 6">KACC 22596</strain>
    </source>
</reference>
<dbReference type="PANTHER" id="PTHR46796:SF13">
    <property type="entry name" value="HTH-TYPE TRANSCRIPTIONAL ACTIVATOR RHAS"/>
    <property type="match status" value="1"/>
</dbReference>
<dbReference type="InterPro" id="IPR009057">
    <property type="entry name" value="Homeodomain-like_sf"/>
</dbReference>
<organism evidence="5 6">
    <name type="scientific">Hymenobacter monticola</name>
    <dbReference type="NCBI Taxonomy" id="1705399"/>
    <lineage>
        <taxon>Bacteria</taxon>
        <taxon>Pseudomonadati</taxon>
        <taxon>Bacteroidota</taxon>
        <taxon>Cytophagia</taxon>
        <taxon>Cytophagales</taxon>
        <taxon>Hymenobacteraceae</taxon>
        <taxon>Hymenobacter</taxon>
    </lineage>
</organism>
<dbReference type="InterPro" id="IPR050204">
    <property type="entry name" value="AraC_XylS_family_regulators"/>
</dbReference>
<dbReference type="Pfam" id="PF22200">
    <property type="entry name" value="ExsA_N"/>
    <property type="match status" value="1"/>
</dbReference>
<keyword evidence="3" id="KW-0804">Transcription</keyword>
<keyword evidence="1" id="KW-0805">Transcription regulation</keyword>
<dbReference type="EMBL" id="CP094534">
    <property type="protein sequence ID" value="UOE35650.1"/>
    <property type="molecule type" value="Genomic_DNA"/>
</dbReference>
<evidence type="ECO:0000259" key="4">
    <source>
        <dbReference type="PROSITE" id="PS01124"/>
    </source>
</evidence>
<feature type="domain" description="HTH araC/xylS-type" evidence="4">
    <location>
        <begin position="185"/>
        <end position="283"/>
    </location>
</feature>
<dbReference type="InterPro" id="IPR018060">
    <property type="entry name" value="HTH_AraC"/>
</dbReference>
<dbReference type="PROSITE" id="PS01124">
    <property type="entry name" value="HTH_ARAC_FAMILY_2"/>
    <property type="match status" value="1"/>
</dbReference>
<evidence type="ECO:0000256" key="2">
    <source>
        <dbReference type="ARBA" id="ARBA00023125"/>
    </source>
</evidence>
<keyword evidence="6" id="KW-1185">Reference proteome</keyword>
<evidence type="ECO:0000256" key="1">
    <source>
        <dbReference type="ARBA" id="ARBA00023015"/>
    </source>
</evidence>
<dbReference type="Pfam" id="PF12833">
    <property type="entry name" value="HTH_18"/>
    <property type="match status" value="1"/>
</dbReference>
<dbReference type="Gene3D" id="1.10.10.60">
    <property type="entry name" value="Homeodomain-like"/>
    <property type="match status" value="2"/>
</dbReference>
<evidence type="ECO:0000256" key="3">
    <source>
        <dbReference type="ARBA" id="ARBA00023163"/>
    </source>
</evidence>
<gene>
    <name evidence="5" type="ORF">MTP16_08365</name>
</gene>
<protein>
    <submittedName>
        <fullName evidence="5">AraC family transcriptional regulator</fullName>
    </submittedName>
</protein>
<proteinExistence type="predicted"/>
<accession>A0ABY4BG78</accession>
<sequence>MTTYTIPHDLLPAGSPAPTGVLIRSYVSRQPTVKNKIVLSWNMLNLLIDGRKTIIQAADTVTVYQDEILLMAAGNILTSELLSDQGQFRSILLYFSNQVLDDFYLRHAARLPRPGASGAPLVTFGKDDFIRNYLESLRLLLAAPTPLSPEISQLKLEELLLYLLHTTPEGLHTFLRHPRTRPPELTLRQVVETHLTRPITVEELAFLCHMSVSTFQRRFAALYGQPPQKWLLQQRMQRAAALLHQQHQSPSDVYQQVGYESHSSFSEAFKKTFGVSPREFKQQGLVAFSPLSS</sequence>
<evidence type="ECO:0000313" key="5">
    <source>
        <dbReference type="EMBL" id="UOE35650.1"/>
    </source>
</evidence>